<accession>A0A8X6QUE8</accession>
<protein>
    <submittedName>
        <fullName evidence="2">Uncharacterized protein</fullName>
    </submittedName>
</protein>
<keyword evidence="1" id="KW-0472">Membrane</keyword>
<proteinExistence type="predicted"/>
<evidence type="ECO:0000313" key="3">
    <source>
        <dbReference type="Proteomes" id="UP000887013"/>
    </source>
</evidence>
<dbReference type="OrthoDB" id="6435952at2759"/>
<evidence type="ECO:0000256" key="1">
    <source>
        <dbReference type="SAM" id="Phobius"/>
    </source>
</evidence>
<name>A0A8X6QUE8_NEPPI</name>
<dbReference type="AlphaFoldDB" id="A0A8X6QUE8"/>
<keyword evidence="1" id="KW-0812">Transmembrane</keyword>
<gene>
    <name evidence="2" type="primary">AVEN_213416_1</name>
    <name evidence="2" type="ORF">NPIL_572401</name>
</gene>
<feature type="transmembrane region" description="Helical" evidence="1">
    <location>
        <begin position="149"/>
        <end position="172"/>
    </location>
</feature>
<dbReference type="Proteomes" id="UP000887013">
    <property type="component" value="Unassembled WGS sequence"/>
</dbReference>
<keyword evidence="3" id="KW-1185">Reference proteome</keyword>
<keyword evidence="1" id="KW-1133">Transmembrane helix</keyword>
<feature type="transmembrane region" description="Helical" evidence="1">
    <location>
        <begin position="81"/>
        <end position="100"/>
    </location>
</feature>
<evidence type="ECO:0000313" key="2">
    <source>
        <dbReference type="EMBL" id="GFU45841.1"/>
    </source>
</evidence>
<comment type="caution">
    <text evidence="2">The sequence shown here is derived from an EMBL/GenBank/DDBJ whole genome shotgun (WGS) entry which is preliminary data.</text>
</comment>
<feature type="transmembrane region" description="Helical" evidence="1">
    <location>
        <begin position="44"/>
        <end position="69"/>
    </location>
</feature>
<dbReference type="EMBL" id="BMAW01132870">
    <property type="protein sequence ID" value="GFU45841.1"/>
    <property type="molecule type" value="Genomic_DNA"/>
</dbReference>
<organism evidence="2 3">
    <name type="scientific">Nephila pilipes</name>
    <name type="common">Giant wood spider</name>
    <name type="synonym">Nephila maculata</name>
    <dbReference type="NCBI Taxonomy" id="299642"/>
    <lineage>
        <taxon>Eukaryota</taxon>
        <taxon>Metazoa</taxon>
        <taxon>Ecdysozoa</taxon>
        <taxon>Arthropoda</taxon>
        <taxon>Chelicerata</taxon>
        <taxon>Arachnida</taxon>
        <taxon>Araneae</taxon>
        <taxon>Araneomorphae</taxon>
        <taxon>Entelegynae</taxon>
        <taxon>Araneoidea</taxon>
        <taxon>Nephilidae</taxon>
        <taxon>Nephila</taxon>
    </lineage>
</organism>
<reference evidence="2" key="1">
    <citation type="submission" date="2020-08" db="EMBL/GenBank/DDBJ databases">
        <title>Multicomponent nature underlies the extraordinary mechanical properties of spider dragline silk.</title>
        <authorList>
            <person name="Kono N."/>
            <person name="Nakamura H."/>
            <person name="Mori M."/>
            <person name="Yoshida Y."/>
            <person name="Ohtoshi R."/>
            <person name="Malay A.D."/>
            <person name="Moran D.A.P."/>
            <person name="Tomita M."/>
            <person name="Numata K."/>
            <person name="Arakawa K."/>
        </authorList>
    </citation>
    <scope>NUCLEOTIDE SEQUENCE</scope>
</reference>
<sequence>MLESFNCLTRKILQYKPEEFGPSEQIEILKQKAKLDDILVNIQIIFSLPSFLVITSNLLCCCSVLGLNLNGINSKGRLTSVLFYGIPNLVSLIAVLWTAGGLPVEQHELKEAFYKKVHLRFLIFRVLEEPQCKRELLEKPDLVLNGCNIFFYTRSSILTVVGTLLTYTLLVYER</sequence>